<dbReference type="RefSeq" id="WP_013065230.1">
    <property type="nucleotide sequence ID" value="NZ_BPTT01000001.1"/>
</dbReference>
<accession>A0AA37MG86</accession>
<reference evidence="1" key="1">
    <citation type="submission" date="2021-08" db="EMBL/GenBank/DDBJ databases">
        <title>Prevotella lacticifex sp. nov., isolated from rumen of cow.</title>
        <authorList>
            <person name="Shinkai T."/>
            <person name="Ikeyama N."/>
            <person name="Kumagai M."/>
            <person name="Ohmori H."/>
            <person name="Sakamoto M."/>
            <person name="Ohkuma M."/>
            <person name="Mitsumori M."/>
        </authorList>
    </citation>
    <scope>NUCLEOTIDE SEQUENCE</scope>
    <source>
        <strain evidence="1">JCM 8259</strain>
    </source>
</reference>
<dbReference type="OMA" id="MTYKGYA"/>
<proteinExistence type="predicted"/>
<evidence type="ECO:0000313" key="2">
    <source>
        <dbReference type="Proteomes" id="UP000887097"/>
    </source>
</evidence>
<dbReference type="InterPro" id="IPR008651">
    <property type="entry name" value="Uncharacterised_HicB"/>
</dbReference>
<dbReference type="InterPro" id="IPR035069">
    <property type="entry name" value="TTHA1013/TTHA0281-like"/>
</dbReference>
<dbReference type="GO" id="GO:0006355">
    <property type="term" value="P:regulation of DNA-templated transcription"/>
    <property type="evidence" value="ECO:0007669"/>
    <property type="project" value="InterPro"/>
</dbReference>
<dbReference type="SUPFAM" id="SSF143100">
    <property type="entry name" value="TTHA1013/TTHA0281-like"/>
    <property type="match status" value="1"/>
</dbReference>
<comment type="caution">
    <text evidence="1">The sequence shown here is derived from an EMBL/GenBank/DDBJ whole genome shotgun (WGS) entry which is preliminary data.</text>
</comment>
<name>A0AA37MG86_XYLRU</name>
<dbReference type="Pfam" id="PF05534">
    <property type="entry name" value="HicB"/>
    <property type="match status" value="1"/>
</dbReference>
<dbReference type="EMBL" id="BPTT01000001">
    <property type="protein sequence ID" value="GJG34833.1"/>
    <property type="molecule type" value="Genomic_DNA"/>
</dbReference>
<organism evidence="1 2">
    <name type="scientific">Xylanibacter ruminicola</name>
    <name type="common">Prevotella ruminicola</name>
    <dbReference type="NCBI Taxonomy" id="839"/>
    <lineage>
        <taxon>Bacteria</taxon>
        <taxon>Pseudomonadati</taxon>
        <taxon>Bacteroidota</taxon>
        <taxon>Bacteroidia</taxon>
        <taxon>Bacteroidales</taxon>
        <taxon>Prevotellaceae</taxon>
        <taxon>Xylanibacter</taxon>
    </lineage>
</organism>
<protein>
    <submittedName>
        <fullName evidence="1">Antitoxin HicB</fullName>
    </submittedName>
</protein>
<dbReference type="InterPro" id="IPR010985">
    <property type="entry name" value="Ribbon_hlx_hlx"/>
</dbReference>
<evidence type="ECO:0000313" key="1">
    <source>
        <dbReference type="EMBL" id="GJG34833.1"/>
    </source>
</evidence>
<gene>
    <name evidence="1" type="ORF">PRMUPPPA20_29420</name>
</gene>
<dbReference type="AlphaFoldDB" id="A0AA37MG86"/>
<dbReference type="GeneID" id="31501958"/>
<dbReference type="SUPFAM" id="SSF47598">
    <property type="entry name" value="Ribbon-helix-helix"/>
    <property type="match status" value="1"/>
</dbReference>
<dbReference type="Proteomes" id="UP000887097">
    <property type="component" value="Unassembled WGS sequence"/>
</dbReference>
<sequence length="113" mass="12389">MGYLKYKGYTGSVEYSEEDKCLFGKVQGMAKDSITYEGSTVEELTKDFEEAIDDYLALCEEKGIEPRKPYSGVLNVRLTPEIHSGAAIAAQKEGITINAFIKNAVARALGMVL</sequence>